<sequence>MFYKKIIIPTQPHPDTIVAIFLLKKFGEEKFPGIKEAQIEIKSVITQKETEENLAKQGILILDLGGGKFDHHNKKNQTLSDLVADDLEIKDDPALTKLLQYARRDDIFGKGIISTDLLDRAFGLSALIANLNKSLIGNPNRVVDIILPILTAHYNEEERRTKLLPRELEKKIKSEEVLIFEIKSDEKKIKIIMIKSDNPSMAGYLKSQIGGKFDIVVQCLSSGHINILTRPTKRINLKGLAAAIRLKEAEFSGINLEINANELMKYGRLNEAPQWYYDPATNSLLNGGLNPQGIESTKIKWEDFSNILKIAFSKNFLEKLFH</sequence>
<evidence type="ECO:0000313" key="1">
    <source>
        <dbReference type="EMBL" id="OGZ31695.1"/>
    </source>
</evidence>
<reference evidence="1 2" key="1">
    <citation type="journal article" date="2016" name="Nat. Commun.">
        <title>Thousands of microbial genomes shed light on interconnected biogeochemical processes in an aquifer system.</title>
        <authorList>
            <person name="Anantharaman K."/>
            <person name="Brown C.T."/>
            <person name="Hug L.A."/>
            <person name="Sharon I."/>
            <person name="Castelle C.J."/>
            <person name="Probst A.J."/>
            <person name="Thomas B.C."/>
            <person name="Singh A."/>
            <person name="Wilkins M.J."/>
            <person name="Karaoz U."/>
            <person name="Brodie E.L."/>
            <person name="Williams K.H."/>
            <person name="Hubbard S.S."/>
            <person name="Banfield J.F."/>
        </authorList>
    </citation>
    <scope>NUCLEOTIDE SEQUENCE [LARGE SCALE GENOMIC DNA]</scope>
</reference>
<name>A0A1G2F0V4_9BACT</name>
<organism evidence="1 2">
    <name type="scientific">Candidatus Niyogibacteria bacterium RIFCSPLOWO2_12_FULL_41_13</name>
    <dbReference type="NCBI Taxonomy" id="1801726"/>
    <lineage>
        <taxon>Bacteria</taxon>
        <taxon>Candidatus Niyogiibacteriota</taxon>
    </lineage>
</organism>
<comment type="caution">
    <text evidence="1">The sequence shown here is derived from an EMBL/GenBank/DDBJ whole genome shotgun (WGS) entry which is preliminary data.</text>
</comment>
<dbReference type="Proteomes" id="UP000176787">
    <property type="component" value="Unassembled WGS sequence"/>
</dbReference>
<gene>
    <name evidence="1" type="ORF">A3H02_01360</name>
</gene>
<proteinExistence type="predicted"/>
<dbReference type="AlphaFoldDB" id="A0A1G2F0V4"/>
<protein>
    <submittedName>
        <fullName evidence="1">Uncharacterized protein</fullName>
    </submittedName>
</protein>
<dbReference type="EMBL" id="MHMS01000023">
    <property type="protein sequence ID" value="OGZ31695.1"/>
    <property type="molecule type" value="Genomic_DNA"/>
</dbReference>
<accession>A0A1G2F0V4</accession>
<evidence type="ECO:0000313" key="2">
    <source>
        <dbReference type="Proteomes" id="UP000176787"/>
    </source>
</evidence>
<dbReference type="STRING" id="1801726.A3H02_01360"/>